<gene>
    <name evidence="1" type="ORF">KPL71_008764</name>
</gene>
<keyword evidence="2" id="KW-1185">Reference proteome</keyword>
<sequence>METSTLRDIANEAREKVTQDRLERMEKQMETLTAILFELRDEWRRDCETPVGRDEVGAKPSLRGRRVEEVPLPAVQLDGVHPNRSTDRVPGEHVDEGRDQPRPGRVLEVNGRGANVDEGELRQRLHNAELERDQIAARDPNRAIALEGEVRRLAQVIEEIQGKRKPLSWRIMLDDESSLSTAIMSTIIPSDFRFPDLKYSGRSDPLMHIERFNDMTGVQGLTPAQRCRVFPLTLEGRAREWYRKLTRGSIKGYEQMCQELAEQFRGAVAPEDDMMELMGMKQEEQESLREFVKRYHRAVLDLGAFNHPQALRGLREGVRIGRLWYNLRSPLIQNYSSGYEQARRDIEIEEEKSARIKSEQLEELRRKERRAPKGGGLGKRTSDSSVMGGISTRSRPYPIAPRSQQFQHNRAQPPRPPFPDRQREFRQMAADPYHNTPRASHATNSRARRPDQLTTMPARGDVHDSRAVQLVDQSLAYGQYTPLKISMEELYERIEGRGLLYPPAPITKPTHRRDKNRFCKFHDTHGHTISQCRDLKIQVEDLVRNRYLDEYVDGIPPVTESQYTRDEGVERDLERERPTIRVIAGGPTLAGDSNRARKNYGRYALTSKEVLFNLPATKKAKVRQVPIMWTDDDEEGILCPHEDALVIKAMVAGTELRRILVDTGSSVDILFKSALDDMGIADVKLERTNTSLKGFGGGRLTPMGIIELPITVGSKSYERTMMLDFVVVEERSPYQMILGRPFMRISQCVMSTHYLALKYRINGVVGVVKGDQRMARSCYATAAKETLQVTSLDNRGDSKNGRQEPVEKLEGIVVSRSDPSKVVRVGSELGEAIKGELVKCLQSHADIFAWSHEDMPGIDRGVACHKLTVKKGARPVRQKRRCFNQERYEAINAEVDKLLKAGFIREAKYPEGISNVVLVKKANGKWRMVMPFGLKNAGATYQRLVNKVFKPLIGHTMEVYVDDMITKSREPTDHVKHLEETFELLRRYEMKLNPEKCAFGVSSGKFLGYLVSHRGIEANPEKIREVIEMRSPRTIKEAQSLTRKLAALNRFISRATDKCHPFFQIIKKGRKMEWTLECEEAFGQLKEYLARAPLLSTPREGDQLLLYLAISKWATSSVLVREEEGKQHPVYYTSKTLVDAETRYPLMEKWALALITAARKIRPYFQAHQIVVMTDQPLRQVLQKPDASGRLVKWSVELSEFDLSYRPRGAIKAQALADFMVDRAGPGEEVQEEQPAEQGDIKRVWQVMVDGSRSEQGSGAGVIIRSPEGVEVSYAVKFEFQLTNNQAEYEAFITGLGLAHALRAERVEIRADSQLVCNQLNDQFQVREEKLGLYLKKAKQMVGLFQEVEVKQISRNENYRADMLARMAAIADPKLPKSVPLEVRTSPSIGEEVEVMRISTGESWMDPIRAYVRDGILPEDKRQARRLKCRAARYTLLDGVLYRRGFTLPLLRCLDKEEADYVLREIHEGICGNHSGARTLAFKALRQGYFWPTMHQDAKRMAKNCKTCQSFSEVPAQPPEKLTTMTSPWPFAQWGIDLIGPLPKGRGATTHAIVAIDYFTKYGIPYTIITDNGRQFDNNNFREFCRNLGVDLKFCTPAHPQANGQVEAANKVVKKLLKTRLGEKKRAWVDELPGVLWAYRTTHKTATGETPFALAFGHEAVIPAEIGIGTHRTEYFNKEQNDEQICLSLDLLEEKREGASQKVAQYQQRVTRYYNKNVRMRQFRTGDWVLRKVNQNTKDPNHGALGPKWEGPYRVIRATGPGAYKLAYQDGRDVKRPWNAEHLKKYFQ</sequence>
<accession>A0ACB8MAB0</accession>
<reference evidence="2" key="1">
    <citation type="journal article" date="2023" name="Hortic. Res.">
        <title>A chromosome-level phased genome enabling allele-level studies in sweet orange: a case study on citrus Huanglongbing tolerance.</title>
        <authorList>
            <person name="Wu B."/>
            <person name="Yu Q."/>
            <person name="Deng Z."/>
            <person name="Duan Y."/>
            <person name="Luo F."/>
            <person name="Gmitter F. Jr."/>
        </authorList>
    </citation>
    <scope>NUCLEOTIDE SEQUENCE [LARGE SCALE GENOMIC DNA]</scope>
    <source>
        <strain evidence="2">cv. Valencia</strain>
    </source>
</reference>
<name>A0ACB8MAB0_CITSI</name>
<comment type="caution">
    <text evidence="1">The sequence shown here is derived from an EMBL/GenBank/DDBJ whole genome shotgun (WGS) entry which is preliminary data.</text>
</comment>
<dbReference type="EMBL" id="CM039172">
    <property type="protein sequence ID" value="KAH9782140.1"/>
    <property type="molecule type" value="Genomic_DNA"/>
</dbReference>
<evidence type="ECO:0000313" key="2">
    <source>
        <dbReference type="Proteomes" id="UP000829398"/>
    </source>
</evidence>
<organism evidence="1 2">
    <name type="scientific">Citrus sinensis</name>
    <name type="common">Sweet orange</name>
    <name type="synonym">Citrus aurantium var. sinensis</name>
    <dbReference type="NCBI Taxonomy" id="2711"/>
    <lineage>
        <taxon>Eukaryota</taxon>
        <taxon>Viridiplantae</taxon>
        <taxon>Streptophyta</taxon>
        <taxon>Embryophyta</taxon>
        <taxon>Tracheophyta</taxon>
        <taxon>Spermatophyta</taxon>
        <taxon>Magnoliopsida</taxon>
        <taxon>eudicotyledons</taxon>
        <taxon>Gunneridae</taxon>
        <taxon>Pentapetalae</taxon>
        <taxon>rosids</taxon>
        <taxon>malvids</taxon>
        <taxon>Sapindales</taxon>
        <taxon>Rutaceae</taxon>
        <taxon>Aurantioideae</taxon>
        <taxon>Citrus</taxon>
    </lineage>
</organism>
<dbReference type="Proteomes" id="UP000829398">
    <property type="component" value="Chromosome 3"/>
</dbReference>
<proteinExistence type="predicted"/>
<evidence type="ECO:0000313" key="1">
    <source>
        <dbReference type="EMBL" id="KAH9782140.1"/>
    </source>
</evidence>
<protein>
    <submittedName>
        <fullName evidence="1">Ribonuclease H</fullName>
    </submittedName>
</protein>